<dbReference type="SUPFAM" id="SSF53697">
    <property type="entry name" value="SIS domain"/>
    <property type="match status" value="1"/>
</dbReference>
<evidence type="ECO:0000256" key="2">
    <source>
        <dbReference type="ARBA" id="ARBA00023125"/>
    </source>
</evidence>
<dbReference type="EMBL" id="FNBU01000003">
    <property type="protein sequence ID" value="SDF15690.1"/>
    <property type="molecule type" value="Genomic_DNA"/>
</dbReference>
<dbReference type="SUPFAM" id="SSF46689">
    <property type="entry name" value="Homeodomain-like"/>
    <property type="match status" value="1"/>
</dbReference>
<dbReference type="Pfam" id="PF01380">
    <property type="entry name" value="SIS"/>
    <property type="match status" value="1"/>
</dbReference>
<dbReference type="OrthoDB" id="2930at2"/>
<accession>A0A1G7ISJ0</accession>
<dbReference type="PANTHER" id="PTHR30514:SF18">
    <property type="entry name" value="RPIR-FAMILY TRANSCRIPTIONAL REGULATOR"/>
    <property type="match status" value="1"/>
</dbReference>
<evidence type="ECO:0000259" key="4">
    <source>
        <dbReference type="PROSITE" id="PS51071"/>
    </source>
</evidence>
<organism evidence="6 7">
    <name type="scientific">Sporolituus thermophilus DSM 23256</name>
    <dbReference type="NCBI Taxonomy" id="1123285"/>
    <lineage>
        <taxon>Bacteria</taxon>
        <taxon>Bacillati</taxon>
        <taxon>Bacillota</taxon>
        <taxon>Negativicutes</taxon>
        <taxon>Selenomonadales</taxon>
        <taxon>Sporomusaceae</taxon>
        <taxon>Sporolituus</taxon>
    </lineage>
</organism>
<dbReference type="InterPro" id="IPR000281">
    <property type="entry name" value="HTH_RpiR"/>
</dbReference>
<evidence type="ECO:0000313" key="6">
    <source>
        <dbReference type="EMBL" id="SDF15690.1"/>
    </source>
</evidence>
<protein>
    <submittedName>
        <fullName evidence="6">Transcriptional regulator, RpiR family</fullName>
    </submittedName>
</protein>
<dbReference type="InterPro" id="IPR001347">
    <property type="entry name" value="SIS_dom"/>
</dbReference>
<gene>
    <name evidence="6" type="ORF">SAMN05660235_00627</name>
</gene>
<dbReference type="InterPro" id="IPR035472">
    <property type="entry name" value="RpiR-like_SIS"/>
</dbReference>
<dbReference type="GO" id="GO:0003677">
    <property type="term" value="F:DNA binding"/>
    <property type="evidence" value="ECO:0007669"/>
    <property type="project" value="UniProtKB-KW"/>
</dbReference>
<keyword evidence="7" id="KW-1185">Reference proteome</keyword>
<name>A0A1G7ISJ0_9FIRM</name>
<dbReference type="STRING" id="1123285.SAMN05660235_00627"/>
<dbReference type="RefSeq" id="WP_093688023.1">
    <property type="nucleotide sequence ID" value="NZ_FNBU01000003.1"/>
</dbReference>
<dbReference type="InterPro" id="IPR047640">
    <property type="entry name" value="RpiR-like"/>
</dbReference>
<evidence type="ECO:0000256" key="1">
    <source>
        <dbReference type="ARBA" id="ARBA00023015"/>
    </source>
</evidence>
<dbReference type="InterPro" id="IPR009057">
    <property type="entry name" value="Homeodomain-like_sf"/>
</dbReference>
<keyword evidence="1" id="KW-0805">Transcription regulation</keyword>
<dbReference type="PROSITE" id="PS51464">
    <property type="entry name" value="SIS"/>
    <property type="match status" value="1"/>
</dbReference>
<dbReference type="GO" id="GO:1901135">
    <property type="term" value="P:carbohydrate derivative metabolic process"/>
    <property type="evidence" value="ECO:0007669"/>
    <property type="project" value="InterPro"/>
</dbReference>
<dbReference type="Pfam" id="PF01418">
    <property type="entry name" value="HTH_6"/>
    <property type="match status" value="1"/>
</dbReference>
<keyword evidence="2" id="KW-0238">DNA-binding</keyword>
<dbReference type="InterPro" id="IPR046348">
    <property type="entry name" value="SIS_dom_sf"/>
</dbReference>
<dbReference type="CDD" id="cd05013">
    <property type="entry name" value="SIS_RpiR"/>
    <property type="match status" value="1"/>
</dbReference>
<dbReference type="Gene3D" id="1.10.10.10">
    <property type="entry name" value="Winged helix-like DNA-binding domain superfamily/Winged helix DNA-binding domain"/>
    <property type="match status" value="1"/>
</dbReference>
<dbReference type="PANTHER" id="PTHR30514">
    <property type="entry name" value="GLUCOKINASE"/>
    <property type="match status" value="1"/>
</dbReference>
<dbReference type="GO" id="GO:0097367">
    <property type="term" value="F:carbohydrate derivative binding"/>
    <property type="evidence" value="ECO:0007669"/>
    <property type="project" value="InterPro"/>
</dbReference>
<feature type="domain" description="SIS" evidence="5">
    <location>
        <begin position="124"/>
        <end position="260"/>
    </location>
</feature>
<reference evidence="7" key="1">
    <citation type="submission" date="2016-10" db="EMBL/GenBank/DDBJ databases">
        <authorList>
            <person name="Varghese N."/>
            <person name="Submissions S."/>
        </authorList>
    </citation>
    <scope>NUCLEOTIDE SEQUENCE [LARGE SCALE GENOMIC DNA]</scope>
    <source>
        <strain evidence="7">DSM 23256</strain>
    </source>
</reference>
<dbReference type="GO" id="GO:0003700">
    <property type="term" value="F:DNA-binding transcription factor activity"/>
    <property type="evidence" value="ECO:0007669"/>
    <property type="project" value="InterPro"/>
</dbReference>
<evidence type="ECO:0000313" key="7">
    <source>
        <dbReference type="Proteomes" id="UP000243333"/>
    </source>
</evidence>
<evidence type="ECO:0000259" key="5">
    <source>
        <dbReference type="PROSITE" id="PS51464"/>
    </source>
</evidence>
<dbReference type="PROSITE" id="PS51071">
    <property type="entry name" value="HTH_RPIR"/>
    <property type="match status" value="1"/>
</dbReference>
<proteinExistence type="predicted"/>
<dbReference type="Proteomes" id="UP000243333">
    <property type="component" value="Unassembled WGS sequence"/>
</dbReference>
<feature type="domain" description="HTH rpiR-type" evidence="4">
    <location>
        <begin position="3"/>
        <end position="79"/>
    </location>
</feature>
<keyword evidence="3" id="KW-0804">Transcription</keyword>
<dbReference type="AlphaFoldDB" id="A0A1G7ISJ0"/>
<dbReference type="InterPro" id="IPR036388">
    <property type="entry name" value="WH-like_DNA-bd_sf"/>
</dbReference>
<dbReference type="Gene3D" id="3.40.50.10490">
    <property type="entry name" value="Glucose-6-phosphate isomerase like protein, domain 1"/>
    <property type="match status" value="1"/>
</dbReference>
<sequence>MKPSLVQNIQAHYPGMSASHKKIAEYLLDHYDKAVFLTAKELGQTLGVSEATVIRFAMALNYKGYPELQQALQDMVKTKITTVERLRLALLDGQTNLPHKALSADISNIQLTMEEITGADFEKAVNEIILARNIYIISLRSATALGYFLHFYLQLLLQNSRLIHGVGTFFEEIRPAGPGDLVIGISFPRYTRQTVEGIKYARENGARVLAITDSLTSPLAPYSHHVLTARSQQISFVDSFAAPLSLINALILAVGARDSAKTADILRQMEAVWESYRVYHSE</sequence>
<evidence type="ECO:0000256" key="3">
    <source>
        <dbReference type="ARBA" id="ARBA00023163"/>
    </source>
</evidence>